<dbReference type="InterPro" id="IPR000352">
    <property type="entry name" value="Pep_chain_release_fac_I"/>
</dbReference>
<feature type="domain" description="NAF" evidence="19">
    <location>
        <begin position="322"/>
        <end position="346"/>
    </location>
</feature>
<evidence type="ECO:0000256" key="15">
    <source>
        <dbReference type="ARBA" id="ARBA00058225"/>
    </source>
</evidence>
<dbReference type="Gene3D" id="1.10.510.10">
    <property type="entry name" value="Transferase(Phosphotransferase) domain 1"/>
    <property type="match status" value="1"/>
</dbReference>
<comment type="catalytic activity">
    <reaction evidence="14">
        <text>L-seryl-[protein] + ATP = O-phospho-L-seryl-[protein] + ADP + H(+)</text>
        <dbReference type="Rhea" id="RHEA:17989"/>
        <dbReference type="Rhea" id="RHEA-COMP:9863"/>
        <dbReference type="Rhea" id="RHEA-COMP:11604"/>
        <dbReference type="ChEBI" id="CHEBI:15378"/>
        <dbReference type="ChEBI" id="CHEBI:29999"/>
        <dbReference type="ChEBI" id="CHEBI:30616"/>
        <dbReference type="ChEBI" id="CHEBI:83421"/>
        <dbReference type="ChEBI" id="CHEBI:456216"/>
        <dbReference type="EC" id="2.7.11.1"/>
    </reaction>
</comment>
<evidence type="ECO:0000256" key="10">
    <source>
        <dbReference type="ARBA" id="ARBA00022840"/>
    </source>
</evidence>
<comment type="similarity">
    <text evidence="2">Belongs to the protein kinase superfamily. CAMK Ser/Thr protein kinase family. SNF1 subfamily.</text>
</comment>
<dbReference type="InterPro" id="IPR045853">
    <property type="entry name" value="Pep_chain_release_fac_I_sf"/>
</dbReference>
<comment type="catalytic activity">
    <reaction evidence="13">
        <text>L-threonyl-[protein] + ATP = O-phospho-L-threonyl-[protein] + ADP + H(+)</text>
        <dbReference type="Rhea" id="RHEA:46608"/>
        <dbReference type="Rhea" id="RHEA-COMP:11060"/>
        <dbReference type="Rhea" id="RHEA-COMP:11605"/>
        <dbReference type="ChEBI" id="CHEBI:15378"/>
        <dbReference type="ChEBI" id="CHEBI:30013"/>
        <dbReference type="ChEBI" id="CHEBI:30616"/>
        <dbReference type="ChEBI" id="CHEBI:61977"/>
        <dbReference type="ChEBI" id="CHEBI:456216"/>
        <dbReference type="EC" id="2.7.11.1"/>
    </reaction>
</comment>
<dbReference type="GO" id="GO:0007165">
    <property type="term" value="P:signal transduction"/>
    <property type="evidence" value="ECO:0007669"/>
    <property type="project" value="InterPro"/>
</dbReference>
<evidence type="ECO:0000256" key="13">
    <source>
        <dbReference type="ARBA" id="ARBA00047899"/>
    </source>
</evidence>
<dbReference type="FunFam" id="1.10.510.10:FF:000279">
    <property type="entry name" value="Non-specific serine/threonine protein kinase"/>
    <property type="match status" value="1"/>
</dbReference>
<dbReference type="InterPro" id="IPR017441">
    <property type="entry name" value="Protein_kinase_ATP_BS"/>
</dbReference>
<dbReference type="NCBIfam" id="TIGR00019">
    <property type="entry name" value="prfA"/>
    <property type="match status" value="1"/>
</dbReference>
<dbReference type="HAMAP" id="MF_00093">
    <property type="entry name" value="Rel_fac_1"/>
    <property type="match status" value="1"/>
</dbReference>
<sequence length="901" mass="100800">MVTGCGGGLLGEYELGRTVGEGSFGTVRRARHRGSGACFAVKVVDRARVLAARRGAAADQVRREVAALAALRHPNVVRLHEVAASKTKIYMVLEFVNGGELFDRIASDSPSLFLCRNTEQAVKGKLPEQEGRRLFQQLIDGVSYCHEKGVYHRDLKPENVLVDRKGNIKISDFGLSALPQHLGNDGLLHTTCGSPNYIAPEVLQNKGYDGSLSDIWSCGVILYLMLVGYLPFDDRNIVVLYQKIFKGDTQIPECLSPGAQNLLHRILEPDPMKRITMAEIKAHEWFQKDYVPVVPYDSDDEDSQLDITHPVKEQISEIPRDKTRHQINAFELIGMASSLDLSGFFEEEDVSQRKIRFTTTHPPKDLFDQIEHSATEMGFQVQRGHSKLKLMRNCNRSKNPKNPVPFLVCTEVFELGPSLYLVELKKSHGDPPLYRQLCERICGDLGVTEMEQILGPRSVADDLASRQSAYALVASTAAANASASAMQHHLRRCGGGALAALRRLRHVPSAAATSPPAAWRRPCSPPRLYSTVEMIQQLPANLVGIMEQRMKLIEQRSAYLQEQINQPAASPEEYSRANKEFRKLESTVELIKELRSKREEIEGLQSLVTNDREEKDMREMAAEELLEAVEEEKRLQHELFRSLLPKDEADEKDCILEVRAGTGGEEASLFAMDIFRMYEKYAQKNGWRFDVIDIMESAVKGYKEASGTISGPGVFGKLKFESGIHRVQRVPVTEKSGRVHTSAVSVAVLPQADEVDVQLRNEDLRIDTYRSGGSGGQSVNTTDSAVRITHIPTGTVVAIQDERSQHMNKAKALKVLRARLYEMERHRLHMDRSKLRSEQIGSGDRSERIRTYNFPQGRVTDHRVGITHHSIADVMEGESLDVFIDALLLQEEMDAIASFAA</sequence>
<keyword evidence="21" id="KW-1185">Reference proteome</keyword>
<dbReference type="AlphaFoldDB" id="A0AAQ3UPD8"/>
<dbReference type="InterPro" id="IPR018451">
    <property type="entry name" value="NAF/FISL_domain"/>
</dbReference>
<evidence type="ECO:0000256" key="7">
    <source>
        <dbReference type="ARBA" id="ARBA00022679"/>
    </source>
</evidence>
<keyword evidence="10 16" id="KW-0067">ATP-binding</keyword>
<dbReference type="Pfam" id="PF03822">
    <property type="entry name" value="NAF"/>
    <property type="match status" value="1"/>
</dbReference>
<dbReference type="Gene3D" id="3.30.200.20">
    <property type="entry name" value="Phosphorylase Kinase, domain 1"/>
    <property type="match status" value="1"/>
</dbReference>
<dbReference type="InterPro" id="IPR000719">
    <property type="entry name" value="Prot_kinase_dom"/>
</dbReference>
<dbReference type="NCBIfam" id="NF001859">
    <property type="entry name" value="PRK00591.1"/>
    <property type="match status" value="1"/>
</dbReference>
<dbReference type="PROSITE" id="PS50011">
    <property type="entry name" value="PROTEIN_KINASE_DOM"/>
    <property type="match status" value="1"/>
</dbReference>
<dbReference type="EMBL" id="CP144754">
    <property type="protein sequence ID" value="WVZ96168.1"/>
    <property type="molecule type" value="Genomic_DNA"/>
</dbReference>
<evidence type="ECO:0000256" key="9">
    <source>
        <dbReference type="ARBA" id="ARBA00022777"/>
    </source>
</evidence>
<dbReference type="SUPFAM" id="SSF75620">
    <property type="entry name" value="Release factor"/>
    <property type="match status" value="1"/>
</dbReference>
<evidence type="ECO:0000256" key="2">
    <source>
        <dbReference type="ARBA" id="ARBA00006234"/>
    </source>
</evidence>
<protein>
    <recommendedName>
        <fullName evidence="4">non-specific serine/threonine protein kinase</fullName>
        <ecNumber evidence="4">2.7.11.1</ecNumber>
    </recommendedName>
</protein>
<evidence type="ECO:0000256" key="1">
    <source>
        <dbReference type="ARBA" id="ARBA00001936"/>
    </source>
</evidence>
<comment type="cofactor">
    <cofactor evidence="1">
        <name>Mn(2+)</name>
        <dbReference type="ChEBI" id="CHEBI:29035"/>
    </cofactor>
</comment>
<dbReference type="PANTHER" id="PTHR43804:SF7">
    <property type="entry name" value="LD18447P"/>
    <property type="match status" value="1"/>
</dbReference>
<dbReference type="Pfam" id="PF00472">
    <property type="entry name" value="RF-1"/>
    <property type="match status" value="1"/>
</dbReference>
<evidence type="ECO:0000256" key="5">
    <source>
        <dbReference type="ARBA" id="ARBA00022481"/>
    </source>
</evidence>
<evidence type="ECO:0000313" key="20">
    <source>
        <dbReference type="EMBL" id="WVZ96168.1"/>
    </source>
</evidence>
<evidence type="ECO:0000256" key="14">
    <source>
        <dbReference type="ARBA" id="ARBA00048679"/>
    </source>
</evidence>
<dbReference type="InterPro" id="IPR008271">
    <property type="entry name" value="Ser/Thr_kinase_AS"/>
</dbReference>
<evidence type="ECO:0000256" key="6">
    <source>
        <dbReference type="ARBA" id="ARBA00022527"/>
    </source>
</evidence>
<proteinExistence type="inferred from homology"/>
<keyword evidence="17" id="KW-0175">Coiled coil</keyword>
<keyword evidence="12" id="KW-0464">Manganese</keyword>
<comment type="function">
    <text evidence="15">CIPK serine-threonine protein kinases interact with CBL proteins. Binding of a CBL protein to the regulatory NAF domain of CIPK protein lead to the activation of the kinase in a calcium-dependent manner.</text>
</comment>
<dbReference type="EC" id="2.7.11.1" evidence="4"/>
<name>A0AAQ3UPD8_PASNO</name>
<dbReference type="Pfam" id="PF03462">
    <property type="entry name" value="PCRF"/>
    <property type="match status" value="1"/>
</dbReference>
<evidence type="ECO:0000256" key="11">
    <source>
        <dbReference type="ARBA" id="ARBA00022917"/>
    </source>
</evidence>
<comment type="similarity">
    <text evidence="3">Belongs to the prokaryotic/mitochondrial release factor family.</text>
</comment>
<organism evidence="20 21">
    <name type="scientific">Paspalum notatum var. saurae</name>
    <dbReference type="NCBI Taxonomy" id="547442"/>
    <lineage>
        <taxon>Eukaryota</taxon>
        <taxon>Viridiplantae</taxon>
        <taxon>Streptophyta</taxon>
        <taxon>Embryophyta</taxon>
        <taxon>Tracheophyta</taxon>
        <taxon>Spermatophyta</taxon>
        <taxon>Magnoliopsida</taxon>
        <taxon>Liliopsida</taxon>
        <taxon>Poales</taxon>
        <taxon>Poaceae</taxon>
        <taxon>PACMAD clade</taxon>
        <taxon>Panicoideae</taxon>
        <taxon>Andropogonodae</taxon>
        <taxon>Paspaleae</taxon>
        <taxon>Paspalinae</taxon>
        <taxon>Paspalum</taxon>
    </lineage>
</organism>
<dbReference type="GO" id="GO:0016149">
    <property type="term" value="F:translation release factor activity, codon specific"/>
    <property type="evidence" value="ECO:0007669"/>
    <property type="project" value="InterPro"/>
</dbReference>
<dbReference type="Pfam" id="PF00069">
    <property type="entry name" value="Pkinase"/>
    <property type="match status" value="1"/>
</dbReference>
<evidence type="ECO:0000256" key="3">
    <source>
        <dbReference type="ARBA" id="ARBA00010835"/>
    </source>
</evidence>
<dbReference type="FunFam" id="3.30.70.1660:FF:000002">
    <property type="entry name" value="Peptide chain release factor 1"/>
    <property type="match status" value="1"/>
</dbReference>
<keyword evidence="9" id="KW-0418">Kinase</keyword>
<accession>A0AAQ3UPD8</accession>
<feature type="coiled-coil region" evidence="17">
    <location>
        <begin position="574"/>
        <end position="638"/>
    </location>
</feature>
<dbReference type="FunFam" id="3.30.310.80:FF:000005">
    <property type="entry name" value="Non-specific serine/threonine protein kinase"/>
    <property type="match status" value="1"/>
</dbReference>
<evidence type="ECO:0000259" key="19">
    <source>
        <dbReference type="PROSITE" id="PS50816"/>
    </source>
</evidence>
<evidence type="ECO:0000256" key="12">
    <source>
        <dbReference type="ARBA" id="ARBA00023211"/>
    </source>
</evidence>
<dbReference type="Proteomes" id="UP001341281">
    <property type="component" value="Chromosome 10"/>
</dbReference>
<dbReference type="GO" id="GO:0004674">
    <property type="term" value="F:protein serine/threonine kinase activity"/>
    <property type="evidence" value="ECO:0007669"/>
    <property type="project" value="UniProtKB-KW"/>
</dbReference>
<evidence type="ECO:0000256" key="8">
    <source>
        <dbReference type="ARBA" id="ARBA00022741"/>
    </source>
</evidence>
<dbReference type="InterPro" id="IPR011009">
    <property type="entry name" value="Kinase-like_dom_sf"/>
</dbReference>
<evidence type="ECO:0000259" key="18">
    <source>
        <dbReference type="PROSITE" id="PS50011"/>
    </source>
</evidence>
<dbReference type="Gene3D" id="3.30.310.80">
    <property type="entry name" value="Kinase associated domain 1, KA1"/>
    <property type="match status" value="1"/>
</dbReference>
<dbReference type="PROSITE" id="PS00745">
    <property type="entry name" value="RF_PROK_I"/>
    <property type="match status" value="1"/>
</dbReference>
<keyword evidence="6" id="KW-0723">Serine/threonine-protein kinase</keyword>
<gene>
    <name evidence="20" type="ORF">U9M48_041838</name>
</gene>
<keyword evidence="11" id="KW-0648">Protein biosynthesis</keyword>
<dbReference type="GO" id="GO:0005524">
    <property type="term" value="F:ATP binding"/>
    <property type="evidence" value="ECO:0007669"/>
    <property type="project" value="UniProtKB-UniRule"/>
</dbReference>
<evidence type="ECO:0000256" key="16">
    <source>
        <dbReference type="PROSITE-ProRule" id="PRU10141"/>
    </source>
</evidence>
<dbReference type="Gene3D" id="3.30.160.20">
    <property type="match status" value="1"/>
</dbReference>
<dbReference type="InterPro" id="IPR005139">
    <property type="entry name" value="PCRF"/>
</dbReference>
<dbReference type="SMART" id="SM00220">
    <property type="entry name" value="S_TKc"/>
    <property type="match status" value="1"/>
</dbReference>
<dbReference type="PANTHER" id="PTHR43804">
    <property type="entry name" value="LD18447P"/>
    <property type="match status" value="1"/>
</dbReference>
<dbReference type="SUPFAM" id="SSF56112">
    <property type="entry name" value="Protein kinase-like (PK-like)"/>
    <property type="match status" value="1"/>
</dbReference>
<dbReference type="InterPro" id="IPR004373">
    <property type="entry name" value="RF-1"/>
</dbReference>
<dbReference type="PROSITE" id="PS00108">
    <property type="entry name" value="PROTEIN_KINASE_ST"/>
    <property type="match status" value="1"/>
</dbReference>
<keyword evidence="7" id="KW-0808">Transferase</keyword>
<keyword evidence="5" id="KW-0488">Methylation</keyword>
<dbReference type="Gene3D" id="3.30.70.1660">
    <property type="match status" value="1"/>
</dbReference>
<evidence type="ECO:0000256" key="4">
    <source>
        <dbReference type="ARBA" id="ARBA00012513"/>
    </source>
</evidence>
<dbReference type="PROSITE" id="PS50816">
    <property type="entry name" value="NAF"/>
    <property type="match status" value="1"/>
</dbReference>
<dbReference type="CDD" id="cd12195">
    <property type="entry name" value="CIPK_C"/>
    <property type="match status" value="1"/>
</dbReference>
<dbReference type="FunFam" id="3.30.160.20:FF:000004">
    <property type="entry name" value="Peptide chain release factor 1"/>
    <property type="match status" value="1"/>
</dbReference>
<evidence type="ECO:0000256" key="17">
    <source>
        <dbReference type="SAM" id="Coils"/>
    </source>
</evidence>
<dbReference type="PROSITE" id="PS00107">
    <property type="entry name" value="PROTEIN_KINASE_ATP"/>
    <property type="match status" value="1"/>
</dbReference>
<dbReference type="Gene3D" id="6.10.140.1950">
    <property type="match status" value="1"/>
</dbReference>
<feature type="domain" description="Protein kinase" evidence="18">
    <location>
        <begin position="13"/>
        <end position="286"/>
    </location>
</feature>
<dbReference type="FunFam" id="3.30.200.20:FF:000042">
    <property type="entry name" value="Aurora kinase A"/>
    <property type="match status" value="1"/>
</dbReference>
<dbReference type="SMART" id="SM00937">
    <property type="entry name" value="PCRF"/>
    <property type="match status" value="1"/>
</dbReference>
<feature type="binding site" evidence="16">
    <location>
        <position position="42"/>
    </location>
    <ligand>
        <name>ATP</name>
        <dbReference type="ChEBI" id="CHEBI:30616"/>
    </ligand>
</feature>
<dbReference type="InterPro" id="IPR004041">
    <property type="entry name" value="NAF_dom"/>
</dbReference>
<keyword evidence="8 16" id="KW-0547">Nucleotide-binding</keyword>
<reference evidence="20 21" key="1">
    <citation type="submission" date="2024-02" db="EMBL/GenBank/DDBJ databases">
        <title>High-quality chromosome-scale genome assembly of Pensacola bahiagrass (Paspalum notatum Flugge var. saurae).</title>
        <authorList>
            <person name="Vega J.M."/>
            <person name="Podio M."/>
            <person name="Orjuela J."/>
            <person name="Siena L.A."/>
            <person name="Pessino S.C."/>
            <person name="Combes M.C."/>
            <person name="Mariac C."/>
            <person name="Albertini E."/>
            <person name="Pupilli F."/>
            <person name="Ortiz J.P.A."/>
            <person name="Leblanc O."/>
        </authorList>
    </citation>
    <scope>NUCLEOTIDE SEQUENCE [LARGE SCALE GENOMIC DNA]</scope>
    <source>
        <strain evidence="20">R1</strain>
        <tissue evidence="20">Leaf</tissue>
    </source>
</reference>
<evidence type="ECO:0000313" key="21">
    <source>
        <dbReference type="Proteomes" id="UP001341281"/>
    </source>
</evidence>
<dbReference type="GO" id="GO:0005737">
    <property type="term" value="C:cytoplasm"/>
    <property type="evidence" value="ECO:0007669"/>
    <property type="project" value="UniProtKB-ARBA"/>
</dbReference>
<dbReference type="InterPro" id="IPR050057">
    <property type="entry name" value="Prokaryotic/Mito_RF"/>
</dbReference>